<feature type="non-terminal residue" evidence="1">
    <location>
        <position position="58"/>
    </location>
</feature>
<gene>
    <name evidence="1" type="ORF">SAMN05421881_11071</name>
</gene>
<sequence>MMKINPCERCHRIIRVYSWLSRPVAEGVDTLSSVKQNLHISALYFEKLVTIKRHVVMQ</sequence>
<organism evidence="1 2">
    <name type="scientific">Nitrosomonas halophila</name>
    <dbReference type="NCBI Taxonomy" id="44576"/>
    <lineage>
        <taxon>Bacteria</taxon>
        <taxon>Pseudomonadati</taxon>
        <taxon>Pseudomonadota</taxon>
        <taxon>Betaproteobacteria</taxon>
        <taxon>Nitrosomonadales</taxon>
        <taxon>Nitrosomonadaceae</taxon>
        <taxon>Nitrosomonas</taxon>
    </lineage>
</organism>
<dbReference type="AlphaFoldDB" id="A0A1H3PQ72"/>
<evidence type="ECO:0000313" key="1">
    <source>
        <dbReference type="EMBL" id="SDZ03196.1"/>
    </source>
</evidence>
<reference evidence="1 2" key="1">
    <citation type="submission" date="2016-10" db="EMBL/GenBank/DDBJ databases">
        <authorList>
            <person name="de Groot N.N."/>
        </authorList>
    </citation>
    <scope>NUCLEOTIDE SEQUENCE [LARGE SCALE GENOMIC DNA]</scope>
    <source>
        <strain evidence="1 2">Nm1</strain>
    </source>
</reference>
<keyword evidence="2" id="KW-1185">Reference proteome</keyword>
<evidence type="ECO:0000313" key="2">
    <source>
        <dbReference type="Proteomes" id="UP000198640"/>
    </source>
</evidence>
<dbReference type="Proteomes" id="UP000198640">
    <property type="component" value="Unassembled WGS sequence"/>
</dbReference>
<accession>A0A1H3PQ72</accession>
<dbReference type="STRING" id="44576.SAMN05421881_11071"/>
<proteinExistence type="predicted"/>
<protein>
    <submittedName>
        <fullName evidence="1">Uncharacterized protein</fullName>
    </submittedName>
</protein>
<dbReference type="EMBL" id="FNOY01000107">
    <property type="protein sequence ID" value="SDZ03196.1"/>
    <property type="molecule type" value="Genomic_DNA"/>
</dbReference>
<name>A0A1H3PQ72_9PROT</name>